<keyword evidence="2" id="KW-0812">Transmembrane</keyword>
<dbReference type="EMBL" id="FOIJ01000006">
    <property type="protein sequence ID" value="SET95643.1"/>
    <property type="molecule type" value="Genomic_DNA"/>
</dbReference>
<dbReference type="Proteomes" id="UP000199181">
    <property type="component" value="Unassembled WGS sequence"/>
</dbReference>
<dbReference type="AlphaFoldDB" id="A0A1I0IFD8"/>
<keyword evidence="2" id="KW-1133">Transmembrane helix</keyword>
<organism evidence="3 4">
    <name type="scientific">Stigmatella erecta</name>
    <dbReference type="NCBI Taxonomy" id="83460"/>
    <lineage>
        <taxon>Bacteria</taxon>
        <taxon>Pseudomonadati</taxon>
        <taxon>Myxococcota</taxon>
        <taxon>Myxococcia</taxon>
        <taxon>Myxococcales</taxon>
        <taxon>Cystobacterineae</taxon>
        <taxon>Archangiaceae</taxon>
        <taxon>Stigmatella</taxon>
    </lineage>
</organism>
<name>A0A1I0IFD8_9BACT</name>
<gene>
    <name evidence="3" type="ORF">SAMN05443639_10629</name>
</gene>
<feature type="transmembrane region" description="Helical" evidence="2">
    <location>
        <begin position="31"/>
        <end position="50"/>
    </location>
</feature>
<evidence type="ECO:0000313" key="3">
    <source>
        <dbReference type="EMBL" id="SET95643.1"/>
    </source>
</evidence>
<feature type="compositionally biased region" description="Pro residues" evidence="1">
    <location>
        <begin position="7"/>
        <end position="20"/>
    </location>
</feature>
<keyword evidence="4" id="KW-1185">Reference proteome</keyword>
<evidence type="ECO:0000256" key="2">
    <source>
        <dbReference type="SAM" id="Phobius"/>
    </source>
</evidence>
<evidence type="ECO:0000313" key="4">
    <source>
        <dbReference type="Proteomes" id="UP000199181"/>
    </source>
</evidence>
<accession>A0A1I0IFD8</accession>
<keyword evidence="2" id="KW-0472">Membrane</keyword>
<dbReference type="SUPFAM" id="SSF52266">
    <property type="entry name" value="SGNH hydrolase"/>
    <property type="match status" value="1"/>
</dbReference>
<sequence>MNTARPSPAPEPLPSVPPGLPSTGPARHRRAAGVAVAVLVLGVVGLDAGFRRSRLAKALAAESLYIHKGRTFDASPGADIGMTGDSRILHGFFPAVAAGLLEEERGERLRVYNAGLSGAPPMAQLAWVRRFLSHPGRRARLVVMGISPYMFSSRIAWSPSRESLTTLWRLQDLGAAVRAGAGFEELSTITVSNLFEAVRLRPQVVQVALHGRTPGSAADPGEDGYVRIASVDAYTQAARAQQRGMGYRTELWKPEARFGNEQMGYFEEALRELREEGIPTLILNTPSASQVEVAYGPNSLYDEHLAWVKAKAEQYGARFADLKRVPGLQDADFVDGDHLSVAGAVKFTEYLTREHLLPMLGGPGAASAGCRPLFSFDTPGLPGWTLQGEAMTDAVQTGPVPGQQPITGQRGSGFLNTFNAQGDTPVGEALSPPFQLEGTRLRLRVGGGGAGREVGVALLVEGREVARGHGQDAEHLGQVTWDVAGLRGQTAHLRIWDAASGGWGHILVDDVRICP</sequence>
<evidence type="ECO:0000256" key="1">
    <source>
        <dbReference type="SAM" id="MobiDB-lite"/>
    </source>
</evidence>
<protein>
    <submittedName>
        <fullName evidence="3">Uncharacterized protein</fullName>
    </submittedName>
</protein>
<feature type="region of interest" description="Disordered" evidence="1">
    <location>
        <begin position="1"/>
        <end position="27"/>
    </location>
</feature>
<proteinExistence type="predicted"/>
<reference evidence="4" key="1">
    <citation type="submission" date="2016-10" db="EMBL/GenBank/DDBJ databases">
        <authorList>
            <person name="Varghese N."/>
            <person name="Submissions S."/>
        </authorList>
    </citation>
    <scope>NUCLEOTIDE SEQUENCE [LARGE SCALE GENOMIC DNA]</scope>
    <source>
        <strain evidence="4">DSM 16858</strain>
    </source>
</reference>
<dbReference type="RefSeq" id="WP_143076056.1">
    <property type="nucleotide sequence ID" value="NZ_FOIJ01000006.1"/>
</dbReference>